<dbReference type="EMBL" id="JAHQIW010002908">
    <property type="protein sequence ID" value="KAJ1356789.1"/>
    <property type="molecule type" value="Genomic_DNA"/>
</dbReference>
<evidence type="ECO:0000313" key="2">
    <source>
        <dbReference type="Proteomes" id="UP001196413"/>
    </source>
</evidence>
<name>A0AAD5N3F0_PARTN</name>
<keyword evidence="2" id="KW-1185">Reference proteome</keyword>
<accession>A0AAD5N3F0</accession>
<gene>
    <name evidence="1" type="ORF">KIN20_014583</name>
</gene>
<sequence length="65" mass="7156">MSAAKLESSADYTTHCETEGLHLFEETVTGQAIGTCLDGMQLERNTEHPISAHILCQKSPRKIIL</sequence>
<protein>
    <submittedName>
        <fullName evidence="1">Uncharacterized protein</fullName>
    </submittedName>
</protein>
<comment type="caution">
    <text evidence="1">The sequence shown here is derived from an EMBL/GenBank/DDBJ whole genome shotgun (WGS) entry which is preliminary data.</text>
</comment>
<organism evidence="1 2">
    <name type="scientific">Parelaphostrongylus tenuis</name>
    <name type="common">Meningeal worm</name>
    <dbReference type="NCBI Taxonomy" id="148309"/>
    <lineage>
        <taxon>Eukaryota</taxon>
        <taxon>Metazoa</taxon>
        <taxon>Ecdysozoa</taxon>
        <taxon>Nematoda</taxon>
        <taxon>Chromadorea</taxon>
        <taxon>Rhabditida</taxon>
        <taxon>Rhabditina</taxon>
        <taxon>Rhabditomorpha</taxon>
        <taxon>Strongyloidea</taxon>
        <taxon>Metastrongylidae</taxon>
        <taxon>Parelaphostrongylus</taxon>
    </lineage>
</organism>
<proteinExistence type="predicted"/>
<reference evidence="1" key="1">
    <citation type="submission" date="2021-06" db="EMBL/GenBank/DDBJ databases">
        <title>Parelaphostrongylus tenuis whole genome reference sequence.</title>
        <authorList>
            <person name="Garwood T.J."/>
            <person name="Larsen P.A."/>
            <person name="Fountain-Jones N.M."/>
            <person name="Garbe J.R."/>
            <person name="Macchietto M.G."/>
            <person name="Kania S.A."/>
            <person name="Gerhold R.W."/>
            <person name="Richards J.E."/>
            <person name="Wolf T.M."/>
        </authorList>
    </citation>
    <scope>NUCLEOTIDE SEQUENCE</scope>
    <source>
        <strain evidence="1">MNPRO001-30</strain>
        <tissue evidence="1">Meninges</tissue>
    </source>
</reference>
<evidence type="ECO:0000313" key="1">
    <source>
        <dbReference type="EMBL" id="KAJ1356789.1"/>
    </source>
</evidence>
<dbReference type="Proteomes" id="UP001196413">
    <property type="component" value="Unassembled WGS sequence"/>
</dbReference>
<dbReference type="AlphaFoldDB" id="A0AAD5N3F0"/>